<name>A0A0F9WEM2_9ZZZZ</name>
<evidence type="ECO:0008006" key="2">
    <source>
        <dbReference type="Google" id="ProtNLM"/>
    </source>
</evidence>
<protein>
    <recommendedName>
        <fullName evidence="2">Peptidase S74 domain-containing protein</fullName>
    </recommendedName>
</protein>
<accession>A0A0F9WEM2</accession>
<evidence type="ECO:0000313" key="1">
    <source>
        <dbReference type="EMBL" id="KKN76733.1"/>
    </source>
</evidence>
<dbReference type="EMBL" id="LAZR01000290">
    <property type="protein sequence ID" value="KKN76733.1"/>
    <property type="molecule type" value="Genomic_DNA"/>
</dbReference>
<sequence length="345" mass="36442">MGELNPDFLFQGAPPKSVTTYGETVKNIPKWLSDYTQGMIAKANAAAAEPYIPYGGPRIAGFDPSQEAGFAAGEEAAGAYQPYLEGATASTIGGLGQASRSFIDEGNVEQYMNPYIQNVLDRQESLAGRTLEEKFLPALQQTFGGAGQYGSRGGVGSMETAGIRGVRDIQENLEEQRLATLGGAYGQAADIFGQDVTRAGEFGLRGGAQLGALGEAAQGLGLQGAGALEAIGAQRRGLGQAGLDLAYQDFQEQRDLPFQRLGFMSNIIRGMPISEQYQTTDRGPASIYQPSPFSQMVGGAALYKGLTEDDGIFARGGYLRGYAKGGLVTAAEVINLNADDYWEVA</sequence>
<gene>
    <name evidence="1" type="ORF">LCGC14_0367040</name>
</gene>
<comment type="caution">
    <text evidence="1">The sequence shown here is derived from an EMBL/GenBank/DDBJ whole genome shotgun (WGS) entry which is preliminary data.</text>
</comment>
<reference evidence="1" key="1">
    <citation type="journal article" date="2015" name="Nature">
        <title>Complex archaea that bridge the gap between prokaryotes and eukaryotes.</title>
        <authorList>
            <person name="Spang A."/>
            <person name="Saw J.H."/>
            <person name="Jorgensen S.L."/>
            <person name="Zaremba-Niedzwiedzka K."/>
            <person name="Martijn J."/>
            <person name="Lind A.E."/>
            <person name="van Eijk R."/>
            <person name="Schleper C."/>
            <person name="Guy L."/>
            <person name="Ettema T.J."/>
        </authorList>
    </citation>
    <scope>NUCLEOTIDE SEQUENCE</scope>
</reference>
<organism evidence="1">
    <name type="scientific">marine sediment metagenome</name>
    <dbReference type="NCBI Taxonomy" id="412755"/>
    <lineage>
        <taxon>unclassified sequences</taxon>
        <taxon>metagenomes</taxon>
        <taxon>ecological metagenomes</taxon>
    </lineage>
</organism>
<dbReference type="AlphaFoldDB" id="A0A0F9WEM2"/>
<proteinExistence type="predicted"/>